<evidence type="ECO:0000313" key="39">
    <source>
        <dbReference type="EMBL" id="OIW17831.1"/>
    </source>
</evidence>
<dbReference type="InterPro" id="IPR033905">
    <property type="entry name" value="Secretory_peroxidase"/>
</dbReference>
<feature type="binding site" evidence="31">
    <location>
        <position position="1201"/>
    </location>
    <ligand>
        <name>substrate</name>
    </ligand>
</feature>
<dbReference type="GO" id="GO:0005737">
    <property type="term" value="C:cytoplasm"/>
    <property type="evidence" value="ECO:0007669"/>
    <property type="project" value="TreeGrafter"/>
</dbReference>
<evidence type="ECO:0000259" key="37">
    <source>
        <dbReference type="PROSITE" id="PS50873"/>
    </source>
</evidence>
<dbReference type="GO" id="GO:0140825">
    <property type="term" value="F:lactoperoxidase activity"/>
    <property type="evidence" value="ECO:0007669"/>
    <property type="project" value="UniProtKB-EC"/>
</dbReference>
<feature type="binding site" description="axial binding residue" evidence="32">
    <location>
        <position position="1231"/>
    </location>
    <ligand>
        <name>heme b</name>
        <dbReference type="ChEBI" id="CHEBI:60344"/>
    </ligand>
    <ligandPart>
        <name>Fe</name>
        <dbReference type="ChEBI" id="CHEBI:18248"/>
    </ligandPart>
</feature>
<dbReference type="FunFam" id="1.10.420.10:FF:000007">
    <property type="entry name" value="Peroxidase"/>
    <property type="match status" value="1"/>
</dbReference>
<evidence type="ECO:0000256" key="27">
    <source>
        <dbReference type="ARBA" id="ARBA00061365"/>
    </source>
</evidence>
<keyword evidence="21" id="KW-0325">Glycoprotein</keyword>
<dbReference type="Pfam" id="PF00141">
    <property type="entry name" value="peroxidase"/>
    <property type="match status" value="1"/>
</dbReference>
<evidence type="ECO:0000256" key="25">
    <source>
        <dbReference type="ARBA" id="ARBA00049400"/>
    </source>
</evidence>
<dbReference type="Gene3D" id="1.10.520.10">
    <property type="match status" value="1"/>
</dbReference>
<dbReference type="InterPro" id="IPR029063">
    <property type="entry name" value="SAM-dependent_MTases_sf"/>
</dbReference>
<dbReference type="Gene3D" id="1.10.420.10">
    <property type="entry name" value="Peroxidase, domain 2"/>
    <property type="match status" value="1"/>
</dbReference>
<sequence length="1369" mass="152884">MEFEKRKAATIASLRSSESDKSPKGTLDTPIISLINTINHNPLYFTTSSCSGRISVLSQPLSTLSSNPKKKARGGTWLFVSHEPAHPDSLISLLFPSPDSTQFTESELVFRFEPLIVAVECKHLASAQSLVSLAISCGFRESGITNTNKRFIIAIRCSIRMEVPLGHTRNIMVTPEYVSFLVRVANEKMEANRKRTDRFHQMLLSLSQSNDNSNHLSPKHDAIGIVHDHSQVEDDSQHNVDNYSGSTVGFPGSSLLIAHIEIVGEPVEKLFLWGHSACALNNGNHRKVVAFGGFGGMGRHARRNDLLLLDPYSGNLETISHFGEVAPSPCLGHTASLVGDHMFVIGGRTGPDKILNDVWVLDTTKNCWKLLQCGGSVFPPRHRHAAAVMGSNIYVFGGLDNDTIFSSLYILDTISLHWKELPLSGDWPCARHSHAMVASDSHIFMFGGYNGEKALGDLYSFDVQKGQWQKEKTAGSNPHARFSHSIFVYKNYLGVLGGCPVRQHCQELSLLDLKLRLWKHITLNSIGKDLFVRSTAIVVGDDVVIVGGGASCYAFGTKFSEPAKLSLLHLMHSSHDDLMPGKNPRKHMFGQNDGTNQNKIESSLGSQLEHAPNISEDESLYSNNGLPCMNDQNQIILSHYILQLEKKYAKLGKDMLKKFGWLDLGRKAYCEEGGVHICFPVIKDFFSLFHERKHHLEDVIDKNNGAPFSKPLKGDGKLLHEISCSEALTLLHGYGAILLEDEVVEVRKTAKSPLKVMTEAVTSLIEHKGLPARLLDELPTRWDRLGDIVILPATSFKDSTWDSITEELWPIVAKSLKAHRLARQGPVAATGTRDSTLQILVGDNGWVNHQENGILYSFDSTKCMFSWGNLSEKLRMAKLDCKDEVIVDLFAGIGYFVLPFLVRAQAKLVYACEWNPHALEALQHNLQANSVADRCILLGGDNRIMAPKNVADRVCLGLIPSSESSWVTAVRALRIEGGILHVHGNTKDSEERQWIDHVSNSIYEIARSEGYCWEVSVEHVERVKWYAPHIRHVVADILNESYLSTIGQCKCRAWISEDEEKDPGLVMNYYKETCPQAEEIITEQVKLLYKRHKNTAFSWLRNIFHDCAVQRCDASLLLDSTRRSLSEKETDRSFGLRNFRYIETIKEAVERECPGVVSCADILVLSARDAIVSLGGPHIGLKTGRRDGRRSRAEVVEHYLPDHNESISSVLHKFGAMGIETPGVVALLGAHSVGRTHCVKLVHRLYPEVDPVLNPDHVPHMLKKCPDSIPDPKAVQYVRNDRGTPMVLDNNYYRNILDNKGLLIVDHQLATDKRTKPYVKKMAKSQEYFFKEFSKAITLLSENNPLTGTKGEIRKQCNVANKMHHEEDP</sequence>
<feature type="binding site" evidence="32">
    <location>
        <position position="1127"/>
    </location>
    <ligand>
        <name>Ca(2+)</name>
        <dbReference type="ChEBI" id="CHEBI:29108"/>
        <label>1</label>
    </ligand>
</feature>
<feature type="domain" description="Plant heme peroxidase family profile" evidence="37">
    <location>
        <begin position="1064"/>
        <end position="1361"/>
    </location>
</feature>
<comment type="function">
    <text evidence="2">Removal of H(2)O(2), oxidation of toxic reductants, biosynthesis and degradation of lignin, suberization, auxin catabolism, response to environmental stresses such as wounding, pathogen attack and oxidative stress. These functions might be dependent on each isozyme/isoform in each plant tissue.</text>
</comment>
<evidence type="ECO:0000256" key="11">
    <source>
        <dbReference type="ARBA" id="ARBA00022679"/>
    </source>
</evidence>
<evidence type="ECO:0000256" key="15">
    <source>
        <dbReference type="ARBA" id="ARBA00022729"/>
    </source>
</evidence>
<evidence type="ECO:0000256" key="26">
    <source>
        <dbReference type="ARBA" id="ARBA00059779"/>
    </source>
</evidence>
<dbReference type="GO" id="GO:0030488">
    <property type="term" value="P:tRNA methylation"/>
    <property type="evidence" value="ECO:0007669"/>
    <property type="project" value="TreeGrafter"/>
</dbReference>
<keyword evidence="18 32" id="KW-0408">Iron</keyword>
<dbReference type="EMBL" id="CM007361">
    <property type="protein sequence ID" value="OIW17831.1"/>
    <property type="molecule type" value="Genomic_DNA"/>
</dbReference>
<dbReference type="GO" id="GO:0102522">
    <property type="term" value="F:tRNA 4-demethylwyosine alpha-amino-alpha-carboxypropyltransferase activity"/>
    <property type="evidence" value="ECO:0007669"/>
    <property type="project" value="UniProtKB-EC"/>
</dbReference>
<dbReference type="InterPro" id="IPR036602">
    <property type="entry name" value="tRNA_yW-synthesising-like_sf"/>
</dbReference>
<feature type="disulfide bond" evidence="34">
    <location>
        <begin position="1159"/>
        <end position="1357"/>
    </location>
</feature>
<keyword evidence="15" id="KW-0732">Signal</keyword>
<dbReference type="InterPro" id="IPR000823">
    <property type="entry name" value="Peroxidase_pln"/>
</dbReference>
<comment type="pathway">
    <text evidence="3">tRNA modification; wybutosine-tRNA(Phe) biosynthesis.</text>
</comment>
<evidence type="ECO:0000256" key="36">
    <source>
        <dbReference type="SAM" id="MobiDB-lite"/>
    </source>
</evidence>
<comment type="similarity">
    <text evidence="27">In the N-terminal section; belongs to the TYW3 family.</text>
</comment>
<evidence type="ECO:0000256" key="24">
    <source>
        <dbReference type="ARBA" id="ARBA00049202"/>
    </source>
</evidence>
<dbReference type="CDD" id="cd02440">
    <property type="entry name" value="AdoMet_MTases"/>
    <property type="match status" value="1"/>
</dbReference>
<evidence type="ECO:0000256" key="1">
    <source>
        <dbReference type="ARBA" id="ARBA00000189"/>
    </source>
</evidence>
<feature type="binding site" evidence="32">
    <location>
        <position position="1115"/>
    </location>
    <ligand>
        <name>Ca(2+)</name>
        <dbReference type="ChEBI" id="CHEBI:29108"/>
        <label>1</label>
    </ligand>
</feature>
<keyword evidence="10" id="KW-0349">Heme</keyword>
<keyword evidence="20 34" id="KW-1015">Disulfide bond</keyword>
<dbReference type="Gene3D" id="3.40.50.150">
    <property type="entry name" value="Vaccinia Virus protein VP39"/>
    <property type="match status" value="1"/>
</dbReference>
<keyword evidence="40" id="KW-1185">Reference proteome</keyword>
<feature type="site" description="Transition state stabilizer" evidence="33">
    <location>
        <position position="1101"/>
    </location>
</feature>
<dbReference type="PROSITE" id="PS50873">
    <property type="entry name" value="PEROXIDASE_4"/>
    <property type="match status" value="1"/>
</dbReference>
<evidence type="ECO:0000256" key="18">
    <source>
        <dbReference type="ARBA" id="ARBA00023004"/>
    </source>
</evidence>
<dbReference type="GO" id="GO:0008175">
    <property type="term" value="F:tRNA methyltransferase activity"/>
    <property type="evidence" value="ECO:0007669"/>
    <property type="project" value="TreeGrafter"/>
</dbReference>
<feature type="binding site" evidence="32">
    <location>
        <position position="1113"/>
    </location>
    <ligand>
        <name>Ca(2+)</name>
        <dbReference type="ChEBI" id="CHEBI:29108"/>
        <label>1</label>
    </ligand>
</feature>
<dbReference type="GO" id="GO:0042744">
    <property type="term" value="P:hydrogen peroxide catabolic process"/>
    <property type="evidence" value="ECO:0007669"/>
    <property type="project" value="UniProtKB-KW"/>
</dbReference>
<dbReference type="UniPathway" id="UPA00375"/>
<dbReference type="SUPFAM" id="SSF48113">
    <property type="entry name" value="Heme-dependent peroxidases"/>
    <property type="match status" value="1"/>
</dbReference>
<dbReference type="Pfam" id="PF25133">
    <property type="entry name" value="TYW2_N_2"/>
    <property type="match status" value="1"/>
</dbReference>
<evidence type="ECO:0000256" key="32">
    <source>
        <dbReference type="PIRSR" id="PIRSR600823-3"/>
    </source>
</evidence>
<feature type="disulfide bond" evidence="34">
    <location>
        <begin position="1107"/>
        <end position="1112"/>
    </location>
</feature>
<dbReference type="FunFam" id="3.40.50.150:FF:000131">
    <property type="entry name" value="tRNA wybutosine-synthesizing protein 2/3/4"/>
    <property type="match status" value="1"/>
</dbReference>
<feature type="region of interest" description="Disordered" evidence="36">
    <location>
        <begin position="1"/>
        <end position="25"/>
    </location>
</feature>
<evidence type="ECO:0000256" key="5">
    <source>
        <dbReference type="ARBA" id="ARBA00012313"/>
    </source>
</evidence>
<proteinExistence type="inferred from homology"/>
<comment type="function">
    <text evidence="26">S-adenosyl-L-methionine-dependent transferase that acts as a component of the wybutosine biosynthesis pathway. Wybutosine is a hyper modified guanosine with a tricyclic base found at the 3'-position adjacent to the anticodon of eukaryotic phenylalanine tRNA.</text>
</comment>
<comment type="catalytic activity">
    <reaction evidence="1">
        <text>2 a phenolic donor + H2O2 = 2 a phenolic radical donor + 2 H2O</text>
        <dbReference type="Rhea" id="RHEA:56136"/>
        <dbReference type="ChEBI" id="CHEBI:15377"/>
        <dbReference type="ChEBI" id="CHEBI:16240"/>
        <dbReference type="ChEBI" id="CHEBI:139520"/>
        <dbReference type="ChEBI" id="CHEBI:139521"/>
        <dbReference type="EC" id="1.11.1.7"/>
    </reaction>
</comment>
<evidence type="ECO:0000256" key="20">
    <source>
        <dbReference type="ARBA" id="ARBA00023157"/>
    </source>
</evidence>
<evidence type="ECO:0000256" key="35">
    <source>
        <dbReference type="RuleBase" id="RU004241"/>
    </source>
</evidence>
<dbReference type="PRINTS" id="PR00458">
    <property type="entry name" value="PEROXIDASE"/>
</dbReference>
<evidence type="ECO:0000256" key="30">
    <source>
        <dbReference type="PIRSR" id="PIRSR600823-1"/>
    </source>
</evidence>
<feature type="binding site" evidence="32">
    <location>
        <position position="1284"/>
    </location>
    <ligand>
        <name>Ca(2+)</name>
        <dbReference type="ChEBI" id="CHEBI:29108"/>
        <label>2</label>
    </ligand>
</feature>
<evidence type="ECO:0000259" key="38">
    <source>
        <dbReference type="PROSITE" id="PS51684"/>
    </source>
</evidence>
<evidence type="ECO:0000256" key="33">
    <source>
        <dbReference type="PIRSR" id="PIRSR600823-4"/>
    </source>
</evidence>
<evidence type="ECO:0000256" key="4">
    <source>
        <dbReference type="ARBA" id="ARBA00012265"/>
    </source>
</evidence>
<dbReference type="PANTHER" id="PTHR23245">
    <property type="entry name" value="TRNA METHYLTRANSFERASE"/>
    <property type="match status" value="1"/>
</dbReference>
<dbReference type="InterPro" id="IPR002016">
    <property type="entry name" value="Haem_peroxidase"/>
</dbReference>
<protein>
    <recommendedName>
        <fullName evidence="29">tRNA wybutosine-synthesizing protein 2/3/4</fullName>
        <ecNumber evidence="5">1.11.1.7</ecNumber>
        <ecNumber evidence="6">2.1.1.282</ecNumber>
        <ecNumber evidence="4">2.5.1.114</ecNumber>
    </recommendedName>
</protein>
<comment type="cofactor">
    <cofactor evidence="32">
        <name>heme b</name>
        <dbReference type="ChEBI" id="CHEBI:60344"/>
    </cofactor>
    <text evidence="32">Binds 1 heme b (iron(II)-protoporphyrin IX) group per subunit.</text>
</comment>
<keyword evidence="12" id="KW-0949">S-adenosyl-L-methionine</keyword>
<evidence type="ECO:0000256" key="28">
    <source>
        <dbReference type="ARBA" id="ARBA00061415"/>
    </source>
</evidence>
<evidence type="ECO:0000256" key="10">
    <source>
        <dbReference type="ARBA" id="ARBA00022617"/>
    </source>
</evidence>
<dbReference type="Gene3D" id="3.30.1960.10">
    <property type="entry name" value="tRNA wybutosine-synthesizing-like"/>
    <property type="match status" value="1"/>
</dbReference>
<dbReference type="PROSITE" id="PS51684">
    <property type="entry name" value="SAM_MT_TRM5_TYW2"/>
    <property type="match status" value="1"/>
</dbReference>
<evidence type="ECO:0000256" key="29">
    <source>
        <dbReference type="ARBA" id="ARBA00067307"/>
    </source>
</evidence>
<keyword evidence="14 32" id="KW-0479">Metal-binding</keyword>
<evidence type="ECO:0000256" key="7">
    <source>
        <dbReference type="ARBA" id="ARBA00022441"/>
    </source>
</evidence>
<dbReference type="Gene3D" id="3.30.300.110">
    <property type="entry name" value="Met-10+ protein-like domains"/>
    <property type="match status" value="1"/>
</dbReference>
<dbReference type="GO" id="GO:0048511">
    <property type="term" value="P:rhythmic process"/>
    <property type="evidence" value="ECO:0007669"/>
    <property type="project" value="UniProtKB-KW"/>
</dbReference>
<dbReference type="EC" id="2.1.1.282" evidence="6"/>
<dbReference type="FunFam" id="3.30.1960.10:FF:000002">
    <property type="entry name" value="tRNA wybutosine-synthesizing protein 2/3/4"/>
    <property type="match status" value="1"/>
</dbReference>
<dbReference type="InterPro" id="IPR056743">
    <property type="entry name" value="TRM5-TYW2-like_MTfase"/>
</dbReference>
<keyword evidence="19" id="KW-0090">Biological rhythms</keyword>
<accession>A0A1J7HY72</accession>
<keyword evidence="22" id="KW-0511">Multifunctional enzyme</keyword>
<evidence type="ECO:0000256" key="13">
    <source>
        <dbReference type="ARBA" id="ARBA00022694"/>
    </source>
</evidence>
<comment type="catalytic activity">
    <reaction evidence="24">
        <text>4-demethyl-7-[(3S)-3-amino-3-carboxypropyl]wyosine(37) in tRNA(Phe) + S-adenosyl-L-methionine = 7-[(3S)-3-amino-3-carboxypropyl]wyosine(37) in tRNA(Phe) + S-adenosyl-L-homocysteine + H(+)</text>
        <dbReference type="Rhea" id="RHEA:36635"/>
        <dbReference type="Rhea" id="RHEA-COMP:10378"/>
        <dbReference type="Rhea" id="RHEA-COMP:10379"/>
        <dbReference type="ChEBI" id="CHEBI:15378"/>
        <dbReference type="ChEBI" id="CHEBI:57856"/>
        <dbReference type="ChEBI" id="CHEBI:59789"/>
        <dbReference type="ChEBI" id="CHEBI:73543"/>
        <dbReference type="ChEBI" id="CHEBI:73550"/>
        <dbReference type="EC" id="2.1.1.282"/>
    </reaction>
</comment>
<dbReference type="PRINTS" id="PR00461">
    <property type="entry name" value="PLPEROXIDASE"/>
</dbReference>
<dbReference type="SMART" id="SM00612">
    <property type="entry name" value="Kelch"/>
    <property type="match status" value="3"/>
</dbReference>
<dbReference type="Pfam" id="PF02475">
    <property type="entry name" value="TRM5-TYW2_MTfase"/>
    <property type="match status" value="1"/>
</dbReference>
<evidence type="ECO:0000256" key="8">
    <source>
        <dbReference type="ARBA" id="ARBA00022559"/>
    </source>
</evidence>
<evidence type="ECO:0000256" key="31">
    <source>
        <dbReference type="PIRSR" id="PIRSR600823-2"/>
    </source>
</evidence>
<comment type="catalytic activity">
    <reaction evidence="25">
        <text>4-demethylwyosine(37) in tRNA(Phe) + S-adenosyl-L-methionine = 4-demethyl-7-[(3S)-3-amino-3-carboxypropyl]wyosine(37) in tRNA(Phe) + S-methyl-5'-thioadenosine + H(+)</text>
        <dbReference type="Rhea" id="RHEA:36355"/>
        <dbReference type="Rhea" id="RHEA-COMP:10164"/>
        <dbReference type="Rhea" id="RHEA-COMP:10378"/>
        <dbReference type="ChEBI" id="CHEBI:15378"/>
        <dbReference type="ChEBI" id="CHEBI:17509"/>
        <dbReference type="ChEBI" id="CHEBI:59789"/>
        <dbReference type="ChEBI" id="CHEBI:64315"/>
        <dbReference type="ChEBI" id="CHEBI:73550"/>
        <dbReference type="EC" id="2.5.1.114"/>
    </reaction>
</comment>
<evidence type="ECO:0000256" key="17">
    <source>
        <dbReference type="ARBA" id="ARBA00023002"/>
    </source>
</evidence>
<dbReference type="InterPro" id="IPR015915">
    <property type="entry name" value="Kelch-typ_b-propeller"/>
</dbReference>
<dbReference type="EC" id="1.11.1.7" evidence="5"/>
<feature type="disulfide bond" evidence="34">
    <location>
        <begin position="1074"/>
        <end position="1153"/>
    </location>
</feature>
<dbReference type="GO" id="GO:0006979">
    <property type="term" value="P:response to oxidative stress"/>
    <property type="evidence" value="ECO:0007669"/>
    <property type="project" value="InterPro"/>
</dbReference>
<dbReference type="GO" id="GO:0020037">
    <property type="term" value="F:heme binding"/>
    <property type="evidence" value="ECO:0007669"/>
    <property type="project" value="InterPro"/>
</dbReference>
<keyword evidence="8" id="KW-0575">Peroxidase</keyword>
<feature type="binding site" evidence="32">
    <location>
        <position position="1289"/>
    </location>
    <ligand>
        <name>Ca(2+)</name>
        <dbReference type="ChEBI" id="CHEBI:29108"/>
        <label>2</label>
    </ligand>
</feature>
<evidence type="ECO:0000256" key="23">
    <source>
        <dbReference type="ARBA" id="ARBA00023324"/>
    </source>
</evidence>
<dbReference type="InterPro" id="IPR010255">
    <property type="entry name" value="Haem_peroxidase_sf"/>
</dbReference>
<dbReference type="GO" id="GO:0031591">
    <property type="term" value="P:wybutosine biosynthetic process"/>
    <property type="evidence" value="ECO:0007669"/>
    <property type="project" value="TreeGrafter"/>
</dbReference>
<name>A0A1J7HY72_LUPAN</name>
<dbReference type="SUPFAM" id="SSF117281">
    <property type="entry name" value="Kelch motif"/>
    <property type="match status" value="1"/>
</dbReference>
<dbReference type="FunFam" id="3.30.300.110:FF:000003">
    <property type="entry name" value="tRNA wybutosine-synthesizing protein 2/3/4"/>
    <property type="match status" value="1"/>
</dbReference>
<evidence type="ECO:0000256" key="22">
    <source>
        <dbReference type="ARBA" id="ARBA00023268"/>
    </source>
</evidence>
<evidence type="ECO:0000256" key="6">
    <source>
        <dbReference type="ARBA" id="ARBA00012750"/>
    </source>
</evidence>
<keyword evidence="13" id="KW-0819">tRNA processing</keyword>
<keyword evidence="9" id="KW-0489">Methyltransferase</keyword>
<reference evidence="39 40" key="1">
    <citation type="journal article" date="2017" name="Plant Biotechnol. J.">
        <title>A comprehensive draft genome sequence for lupin (Lupinus angustifolius), an emerging health food: insights into plant-microbe interactions and legume evolution.</title>
        <authorList>
            <person name="Hane J.K."/>
            <person name="Ming Y."/>
            <person name="Kamphuis L.G."/>
            <person name="Nelson M.N."/>
            <person name="Garg G."/>
            <person name="Atkins C.A."/>
            <person name="Bayer P.E."/>
            <person name="Bravo A."/>
            <person name="Bringans S."/>
            <person name="Cannon S."/>
            <person name="Edwards D."/>
            <person name="Foley R."/>
            <person name="Gao L.L."/>
            <person name="Harrison M.J."/>
            <person name="Huang W."/>
            <person name="Hurgobin B."/>
            <person name="Li S."/>
            <person name="Liu C.W."/>
            <person name="McGrath A."/>
            <person name="Morahan G."/>
            <person name="Murray J."/>
            <person name="Weller J."/>
            <person name="Jian J."/>
            <person name="Singh K.B."/>
        </authorList>
    </citation>
    <scope>NUCLEOTIDE SEQUENCE [LARGE SCALE GENOMIC DNA]</scope>
    <source>
        <strain evidence="40">cv. Tanjil</strain>
        <tissue evidence="39">Whole plant</tissue>
    </source>
</reference>
<dbReference type="Pfam" id="PF24681">
    <property type="entry name" value="Kelch_KLHDC2_KLHL20_DRC7"/>
    <property type="match status" value="1"/>
</dbReference>
<dbReference type="OMA" id="AVECKDL"/>
<dbReference type="STRING" id="3871.A0A1J7HY72"/>
<dbReference type="InterPro" id="IPR003827">
    <property type="entry name" value="tRNA_yW-synthesising"/>
</dbReference>
<dbReference type="Pfam" id="PF02676">
    <property type="entry name" value="TYW3"/>
    <property type="match status" value="1"/>
</dbReference>
<evidence type="ECO:0000256" key="21">
    <source>
        <dbReference type="ARBA" id="ARBA00023180"/>
    </source>
</evidence>
<keyword evidence="11" id="KW-0808">Transferase</keyword>
<evidence type="ECO:0000256" key="9">
    <source>
        <dbReference type="ARBA" id="ARBA00022603"/>
    </source>
</evidence>
<comment type="similarity">
    <text evidence="28">In the C-terminal section; belongs to the class I-like SAM-binding methyltransferase superfamily. TRM5/TYW2 family.</text>
</comment>
<keyword evidence="17" id="KW-0560">Oxidoreductase</keyword>
<gene>
    <name evidence="39" type="ORF">TanjilG_02459</name>
</gene>
<feature type="binding site" evidence="32">
    <location>
        <position position="1106"/>
    </location>
    <ligand>
        <name>Ca(2+)</name>
        <dbReference type="ChEBI" id="CHEBI:29108"/>
        <label>1</label>
    </ligand>
</feature>
<dbReference type="EC" id="2.5.1.114" evidence="4"/>
<dbReference type="SUPFAM" id="SSF53335">
    <property type="entry name" value="S-adenosyl-L-methionine-dependent methyltransferases"/>
    <property type="match status" value="1"/>
</dbReference>
<dbReference type="FunFam" id="2.120.10.80:FF:000128">
    <property type="entry name" value="tRNA wybutosine-synthesizing protein 2/3/4"/>
    <property type="match status" value="1"/>
</dbReference>
<feature type="active site" description="Proton acceptor" evidence="30">
    <location>
        <position position="1105"/>
    </location>
</feature>
<keyword evidence="7" id="KW-0880">Kelch repeat</keyword>
<evidence type="ECO:0000256" key="34">
    <source>
        <dbReference type="PIRSR" id="PIRSR600823-5"/>
    </source>
</evidence>
<comment type="similarity">
    <text evidence="35">Belongs to the peroxidase family.</text>
</comment>
<feature type="binding site" evidence="32">
    <location>
        <position position="1281"/>
    </location>
    <ligand>
        <name>Ca(2+)</name>
        <dbReference type="ChEBI" id="CHEBI:29108"/>
        <label>2</label>
    </ligand>
</feature>
<organism evidence="39 40">
    <name type="scientific">Lupinus angustifolius</name>
    <name type="common">Narrow-leaved blue lupine</name>
    <dbReference type="NCBI Taxonomy" id="3871"/>
    <lineage>
        <taxon>Eukaryota</taxon>
        <taxon>Viridiplantae</taxon>
        <taxon>Streptophyta</taxon>
        <taxon>Embryophyta</taxon>
        <taxon>Tracheophyta</taxon>
        <taxon>Spermatophyta</taxon>
        <taxon>Magnoliopsida</taxon>
        <taxon>eudicotyledons</taxon>
        <taxon>Gunneridae</taxon>
        <taxon>Pentapetalae</taxon>
        <taxon>rosids</taxon>
        <taxon>fabids</taxon>
        <taxon>Fabales</taxon>
        <taxon>Fabaceae</taxon>
        <taxon>Papilionoideae</taxon>
        <taxon>50 kb inversion clade</taxon>
        <taxon>genistoids sensu lato</taxon>
        <taxon>core genistoids</taxon>
        <taxon>Genisteae</taxon>
        <taxon>Lupinus</taxon>
    </lineage>
</organism>
<evidence type="ECO:0000256" key="14">
    <source>
        <dbReference type="ARBA" id="ARBA00022723"/>
    </source>
</evidence>
<dbReference type="PANTHER" id="PTHR23245:SF25">
    <property type="entry name" value="TRNA WYBUTOSINE-SYNTHESIZING PROTEIN 2 HOMOLOG"/>
    <property type="match status" value="1"/>
</dbReference>
<dbReference type="Proteomes" id="UP000188354">
    <property type="component" value="Chromosome LG01"/>
</dbReference>
<evidence type="ECO:0000256" key="19">
    <source>
        <dbReference type="ARBA" id="ARBA00023108"/>
    </source>
</evidence>
<feature type="binding site" evidence="32">
    <location>
        <position position="1109"/>
    </location>
    <ligand>
        <name>Ca(2+)</name>
        <dbReference type="ChEBI" id="CHEBI:29108"/>
        <label>1</label>
    </ligand>
</feature>
<feature type="disulfide bond" evidence="34">
    <location>
        <begin position="1238"/>
        <end position="1265"/>
    </location>
</feature>
<dbReference type="Gene3D" id="2.120.10.80">
    <property type="entry name" value="Kelch-type beta propeller"/>
    <property type="match status" value="2"/>
</dbReference>
<dbReference type="GO" id="GO:0046872">
    <property type="term" value="F:metal ion binding"/>
    <property type="evidence" value="ECO:0007669"/>
    <property type="project" value="UniProtKB-KW"/>
</dbReference>
<dbReference type="FunFam" id="1.10.520.10:FF:000010">
    <property type="entry name" value="Peroxidase"/>
    <property type="match status" value="1"/>
</dbReference>
<evidence type="ECO:0000256" key="3">
    <source>
        <dbReference type="ARBA" id="ARBA00004797"/>
    </source>
</evidence>
<dbReference type="InterPro" id="IPR056744">
    <property type="entry name" value="TRM5/TYW2-like_N"/>
</dbReference>
<evidence type="ECO:0000256" key="2">
    <source>
        <dbReference type="ARBA" id="ARBA00002322"/>
    </source>
</evidence>
<keyword evidence="23" id="KW-0376">Hydrogen peroxide</keyword>
<evidence type="ECO:0000256" key="12">
    <source>
        <dbReference type="ARBA" id="ARBA00022691"/>
    </source>
</evidence>
<dbReference type="InterPro" id="IPR006652">
    <property type="entry name" value="Kelch_1"/>
</dbReference>
<feature type="domain" description="SAM-dependent methyltransferase TRM5/TYW2-type" evidence="38">
    <location>
        <begin position="782"/>
        <end position="1041"/>
    </location>
</feature>
<evidence type="ECO:0000256" key="16">
    <source>
        <dbReference type="ARBA" id="ARBA00022737"/>
    </source>
</evidence>
<comment type="cofactor">
    <cofactor evidence="32">
        <name>Ca(2+)</name>
        <dbReference type="ChEBI" id="CHEBI:29108"/>
    </cofactor>
    <text evidence="32">Binds 2 calcium ions per subunit.</text>
</comment>
<dbReference type="Gramene" id="OIW17831">
    <property type="protein sequence ID" value="OIW17831"/>
    <property type="gene ID" value="TanjilG_02459"/>
</dbReference>
<keyword evidence="16" id="KW-0677">Repeat</keyword>
<keyword evidence="32" id="KW-0106">Calcium</keyword>
<dbReference type="SUPFAM" id="SSF111278">
    <property type="entry name" value="SSo0622-like"/>
    <property type="match status" value="1"/>
</dbReference>
<dbReference type="InterPro" id="IPR030382">
    <property type="entry name" value="MeTrfase_TRM5/TYW2"/>
</dbReference>
<evidence type="ECO:0000313" key="40">
    <source>
        <dbReference type="Proteomes" id="UP000188354"/>
    </source>
</evidence>
<dbReference type="CDD" id="cd00693">
    <property type="entry name" value="secretory_peroxidase"/>
    <property type="match status" value="1"/>
</dbReference>